<dbReference type="SUPFAM" id="SSF51905">
    <property type="entry name" value="FAD/NAD(P)-binding domain"/>
    <property type="match status" value="1"/>
</dbReference>
<gene>
    <name evidence="3" type="ORF">ACIA8P_17045</name>
</gene>
<protein>
    <submittedName>
        <fullName evidence="3">FAD-dependent oxidoreductase</fullName>
    </submittedName>
</protein>
<evidence type="ECO:0000313" key="3">
    <source>
        <dbReference type="EMBL" id="MFI5676361.1"/>
    </source>
</evidence>
<reference evidence="3 4" key="1">
    <citation type="submission" date="2024-10" db="EMBL/GenBank/DDBJ databases">
        <title>The Natural Products Discovery Center: Release of the First 8490 Sequenced Strains for Exploring Actinobacteria Biosynthetic Diversity.</title>
        <authorList>
            <person name="Kalkreuter E."/>
            <person name="Kautsar S.A."/>
            <person name="Yang D."/>
            <person name="Bader C.D."/>
            <person name="Teijaro C.N."/>
            <person name="Fluegel L."/>
            <person name="Davis C.M."/>
            <person name="Simpson J.R."/>
            <person name="Lauterbach L."/>
            <person name="Steele A.D."/>
            <person name="Gui C."/>
            <person name="Meng S."/>
            <person name="Li G."/>
            <person name="Viehrig K."/>
            <person name="Ye F."/>
            <person name="Su P."/>
            <person name="Kiefer A.F."/>
            <person name="Nichols A."/>
            <person name="Cepeda A.J."/>
            <person name="Yan W."/>
            <person name="Fan B."/>
            <person name="Jiang Y."/>
            <person name="Adhikari A."/>
            <person name="Zheng C.-J."/>
            <person name="Schuster L."/>
            <person name="Cowan T.M."/>
            <person name="Smanski M.J."/>
            <person name="Chevrette M.G."/>
            <person name="De Carvalho L.P.S."/>
            <person name="Shen B."/>
        </authorList>
    </citation>
    <scope>NUCLEOTIDE SEQUENCE [LARGE SCALE GENOMIC DNA]</scope>
    <source>
        <strain evidence="3 4">NPDC051599</strain>
    </source>
</reference>
<dbReference type="Gene3D" id="1.10.10.1620">
    <property type="match status" value="1"/>
</dbReference>
<feature type="domain" description="Amine oxidase" evidence="2">
    <location>
        <begin position="34"/>
        <end position="91"/>
    </location>
</feature>
<dbReference type="EMBL" id="JBITDC010000005">
    <property type="protein sequence ID" value="MFI5676361.1"/>
    <property type="molecule type" value="Genomic_DNA"/>
</dbReference>
<dbReference type="InterPro" id="IPR002937">
    <property type="entry name" value="Amino_oxidase"/>
</dbReference>
<dbReference type="RefSeq" id="WP_398657088.1">
    <property type="nucleotide sequence ID" value="NZ_JBITDC010000005.1"/>
</dbReference>
<name>A0ABW7Y1X6_STRCE</name>
<evidence type="ECO:0000256" key="1">
    <source>
        <dbReference type="SAM" id="MobiDB-lite"/>
    </source>
</evidence>
<dbReference type="Proteomes" id="UP001612415">
    <property type="component" value="Unassembled WGS sequence"/>
</dbReference>
<comment type="caution">
    <text evidence="3">The sequence shown here is derived from an EMBL/GenBank/DDBJ whole genome shotgun (WGS) entry which is preliminary data.</text>
</comment>
<keyword evidence="4" id="KW-1185">Reference proteome</keyword>
<proteinExistence type="predicted"/>
<feature type="region of interest" description="Disordered" evidence="1">
    <location>
        <begin position="96"/>
        <end position="124"/>
    </location>
</feature>
<sequence length="124" mass="13718">MNDSQTDLRKNRVRWETCRQPATNVSGGGSTTDNPYAFGEAAIYTPHQMTSFHLDAVKPEGPVHFAGEHTSLKHAWIEGAAETAVRAAIEVHERASPPSYTVPMKREAGREAMDERQLTEVQAK</sequence>
<dbReference type="InterPro" id="IPR036188">
    <property type="entry name" value="FAD/NAD-bd_sf"/>
</dbReference>
<dbReference type="Pfam" id="PF01593">
    <property type="entry name" value="Amino_oxidase"/>
    <property type="match status" value="1"/>
</dbReference>
<evidence type="ECO:0000313" key="4">
    <source>
        <dbReference type="Proteomes" id="UP001612415"/>
    </source>
</evidence>
<organism evidence="3 4">
    <name type="scientific">Streptomyces cellulosae</name>
    <dbReference type="NCBI Taxonomy" id="1968"/>
    <lineage>
        <taxon>Bacteria</taxon>
        <taxon>Bacillati</taxon>
        <taxon>Actinomycetota</taxon>
        <taxon>Actinomycetes</taxon>
        <taxon>Kitasatosporales</taxon>
        <taxon>Streptomycetaceae</taxon>
        <taxon>Streptomyces</taxon>
    </lineage>
</organism>
<feature type="compositionally biased region" description="Basic and acidic residues" evidence="1">
    <location>
        <begin position="104"/>
        <end position="124"/>
    </location>
</feature>
<evidence type="ECO:0000259" key="2">
    <source>
        <dbReference type="Pfam" id="PF01593"/>
    </source>
</evidence>
<accession>A0ABW7Y1X6</accession>